<keyword evidence="2 6" id="KW-0812">Transmembrane</keyword>
<keyword evidence="9" id="KW-1185">Reference proteome</keyword>
<dbReference type="CDD" id="cd03386">
    <property type="entry name" value="PAP2_Aur1_like"/>
    <property type="match status" value="1"/>
</dbReference>
<evidence type="ECO:0000256" key="4">
    <source>
        <dbReference type="ARBA" id="ARBA00023136"/>
    </source>
</evidence>
<organism evidence="8 9">
    <name type="scientific">Kineosporia succinea</name>
    <dbReference type="NCBI Taxonomy" id="84632"/>
    <lineage>
        <taxon>Bacteria</taxon>
        <taxon>Bacillati</taxon>
        <taxon>Actinomycetota</taxon>
        <taxon>Actinomycetes</taxon>
        <taxon>Kineosporiales</taxon>
        <taxon>Kineosporiaceae</taxon>
        <taxon>Kineosporia</taxon>
    </lineage>
</organism>
<keyword evidence="4 6" id="KW-0472">Membrane</keyword>
<sequence length="253" mass="26881">MRELVLLGALWGVYSLSRLIASAEPQPALARARALLSFEQNTGLDLERGLNRFVVQHEWLGVAASFYYAAAHYLVTAAVLVALWAAGRPAYRRARNALVLATVIALSVYLTLPTAPPRFLPGYTDVLASSARLGWWSHGDSLPGGLGRMTNELAAMPSMHAGWALWVALALHLVTTNRLLRGLGWLHAVLTAAVVVGTANHWLADVAAGWLVVAAAWVVVGYVVRTVGARSAAGSPAPGDGPVSRAEAGNRRP</sequence>
<dbReference type="InterPro" id="IPR036938">
    <property type="entry name" value="PAP2/HPO_sf"/>
</dbReference>
<dbReference type="Proteomes" id="UP001235712">
    <property type="component" value="Unassembled WGS sequence"/>
</dbReference>
<evidence type="ECO:0000313" key="9">
    <source>
        <dbReference type="Proteomes" id="UP001235712"/>
    </source>
</evidence>
<evidence type="ECO:0000256" key="2">
    <source>
        <dbReference type="ARBA" id="ARBA00022692"/>
    </source>
</evidence>
<feature type="transmembrane region" description="Helical" evidence="6">
    <location>
        <begin position="97"/>
        <end position="115"/>
    </location>
</feature>
<feature type="transmembrane region" description="Helical" evidence="6">
    <location>
        <begin position="66"/>
        <end position="85"/>
    </location>
</feature>
<gene>
    <name evidence="8" type="ORF">J2S57_001915</name>
</gene>
<evidence type="ECO:0000256" key="1">
    <source>
        <dbReference type="ARBA" id="ARBA00004141"/>
    </source>
</evidence>
<dbReference type="EMBL" id="JAUSQZ010000001">
    <property type="protein sequence ID" value="MDP9826166.1"/>
    <property type="molecule type" value="Genomic_DNA"/>
</dbReference>
<evidence type="ECO:0000259" key="7">
    <source>
        <dbReference type="Pfam" id="PF14378"/>
    </source>
</evidence>
<feature type="transmembrane region" description="Helical" evidence="6">
    <location>
        <begin position="207"/>
        <end position="224"/>
    </location>
</feature>
<evidence type="ECO:0000313" key="8">
    <source>
        <dbReference type="EMBL" id="MDP9826166.1"/>
    </source>
</evidence>
<comment type="subcellular location">
    <subcellularLocation>
        <location evidence="1">Membrane</location>
        <topology evidence="1">Multi-pass membrane protein</topology>
    </subcellularLocation>
</comment>
<dbReference type="PANTHER" id="PTHR31310">
    <property type="match status" value="1"/>
</dbReference>
<dbReference type="Pfam" id="PF14378">
    <property type="entry name" value="PAP2_3"/>
    <property type="match status" value="1"/>
</dbReference>
<dbReference type="InterPro" id="IPR026841">
    <property type="entry name" value="Aur1/Ipt1"/>
</dbReference>
<feature type="domain" description="Inositolphosphotransferase Aur1/Ipt1" evidence="7">
    <location>
        <begin position="34"/>
        <end position="218"/>
    </location>
</feature>
<evidence type="ECO:0000256" key="6">
    <source>
        <dbReference type="SAM" id="Phobius"/>
    </source>
</evidence>
<feature type="region of interest" description="Disordered" evidence="5">
    <location>
        <begin position="231"/>
        <end position="253"/>
    </location>
</feature>
<dbReference type="PANTHER" id="PTHR31310:SF7">
    <property type="entry name" value="PA-PHOSPHATASE RELATED-FAMILY PROTEIN DDB_G0268928"/>
    <property type="match status" value="1"/>
</dbReference>
<dbReference type="InterPro" id="IPR052185">
    <property type="entry name" value="IPC_Synthase-Related"/>
</dbReference>
<feature type="transmembrane region" description="Helical" evidence="6">
    <location>
        <begin position="153"/>
        <end position="171"/>
    </location>
</feature>
<name>A0ABT9P0G4_9ACTN</name>
<protein>
    <recommendedName>
        <fullName evidence="7">Inositolphosphotransferase Aur1/Ipt1 domain-containing protein</fullName>
    </recommendedName>
</protein>
<accession>A0ABT9P0G4</accession>
<evidence type="ECO:0000256" key="5">
    <source>
        <dbReference type="SAM" id="MobiDB-lite"/>
    </source>
</evidence>
<comment type="caution">
    <text evidence="8">The sequence shown here is derived from an EMBL/GenBank/DDBJ whole genome shotgun (WGS) entry which is preliminary data.</text>
</comment>
<keyword evidence="3 6" id="KW-1133">Transmembrane helix</keyword>
<dbReference type="RefSeq" id="WP_307240698.1">
    <property type="nucleotide sequence ID" value="NZ_JAUSQZ010000001.1"/>
</dbReference>
<feature type="compositionally biased region" description="Low complexity" evidence="5">
    <location>
        <begin position="231"/>
        <end position="244"/>
    </location>
</feature>
<feature type="transmembrane region" description="Helical" evidence="6">
    <location>
        <begin position="183"/>
        <end position="201"/>
    </location>
</feature>
<proteinExistence type="predicted"/>
<reference evidence="8 9" key="1">
    <citation type="submission" date="2023-07" db="EMBL/GenBank/DDBJ databases">
        <title>Sequencing the genomes of 1000 actinobacteria strains.</title>
        <authorList>
            <person name="Klenk H.-P."/>
        </authorList>
    </citation>
    <scope>NUCLEOTIDE SEQUENCE [LARGE SCALE GENOMIC DNA]</scope>
    <source>
        <strain evidence="8 9">DSM 44388</strain>
    </source>
</reference>
<evidence type="ECO:0000256" key="3">
    <source>
        <dbReference type="ARBA" id="ARBA00022989"/>
    </source>
</evidence>
<dbReference type="SUPFAM" id="SSF48317">
    <property type="entry name" value="Acid phosphatase/Vanadium-dependent haloperoxidase"/>
    <property type="match status" value="1"/>
</dbReference>